<keyword evidence="7" id="KW-1133">Transmembrane helix</keyword>
<dbReference type="Proteomes" id="UP000217676">
    <property type="component" value="Chromosome"/>
</dbReference>
<keyword evidence="10" id="KW-1185">Reference proteome</keyword>
<evidence type="ECO:0000256" key="4">
    <source>
        <dbReference type="ARBA" id="ARBA00022833"/>
    </source>
</evidence>
<keyword evidence="2" id="KW-0479">Metal-binding</keyword>
<dbReference type="Pfam" id="PF01435">
    <property type="entry name" value="Peptidase_M48"/>
    <property type="match status" value="1"/>
</dbReference>
<evidence type="ECO:0000313" key="10">
    <source>
        <dbReference type="Proteomes" id="UP000217676"/>
    </source>
</evidence>
<dbReference type="PANTHER" id="PTHR34978:SF3">
    <property type="entry name" value="SLR0241 PROTEIN"/>
    <property type="match status" value="1"/>
</dbReference>
<feature type="transmembrane region" description="Helical" evidence="7">
    <location>
        <begin position="6"/>
        <end position="24"/>
    </location>
</feature>
<dbReference type="KEGG" id="slau:SLA_4224"/>
<evidence type="ECO:0000256" key="2">
    <source>
        <dbReference type="ARBA" id="ARBA00022723"/>
    </source>
</evidence>
<gene>
    <name evidence="9" type="ORF">SLA_4224</name>
</gene>
<organism evidence="9 10">
    <name type="scientific">Streptomyces laurentii</name>
    <dbReference type="NCBI Taxonomy" id="39478"/>
    <lineage>
        <taxon>Bacteria</taxon>
        <taxon>Bacillati</taxon>
        <taxon>Actinomycetota</taxon>
        <taxon>Actinomycetes</taxon>
        <taxon>Kitasatosporales</taxon>
        <taxon>Streptomycetaceae</taxon>
        <taxon>Streptomyces</taxon>
    </lineage>
</organism>
<comment type="cofactor">
    <cofactor evidence="6">
        <name>Zn(2+)</name>
        <dbReference type="ChEBI" id="CHEBI:29105"/>
    </cofactor>
    <text evidence="6">Binds 1 zinc ion per subunit.</text>
</comment>
<reference evidence="9 10" key="1">
    <citation type="journal article" date="2016" name="Genome Announc.">
        <title>Complete Genome Sequence of Thiostrepton-Producing Streptomyces laurentii ATCC 31255.</title>
        <authorList>
            <person name="Doi K."/>
            <person name="Fujino Y."/>
            <person name="Nagayoshi Y."/>
            <person name="Ohshima T."/>
            <person name="Ogata S."/>
        </authorList>
    </citation>
    <scope>NUCLEOTIDE SEQUENCE [LARGE SCALE GENOMIC DNA]</scope>
    <source>
        <strain evidence="9 10">ATCC 31255</strain>
    </source>
</reference>
<evidence type="ECO:0000256" key="5">
    <source>
        <dbReference type="ARBA" id="ARBA00023049"/>
    </source>
</evidence>
<keyword evidence="5 6" id="KW-0482">Metalloprotease</keyword>
<evidence type="ECO:0000256" key="1">
    <source>
        <dbReference type="ARBA" id="ARBA00022670"/>
    </source>
</evidence>
<dbReference type="InterPro" id="IPR052173">
    <property type="entry name" value="Beta-lactam_resp_regulator"/>
</dbReference>
<dbReference type="EMBL" id="AP017424">
    <property type="protein sequence ID" value="BAU85112.1"/>
    <property type="molecule type" value="Genomic_DNA"/>
</dbReference>
<keyword evidence="7" id="KW-0472">Membrane</keyword>
<accession>A0A169NRF9</accession>
<proteinExistence type="inferred from homology"/>
<feature type="transmembrane region" description="Helical" evidence="7">
    <location>
        <begin position="91"/>
        <end position="113"/>
    </location>
</feature>
<dbReference type="AlphaFoldDB" id="A0A169NRF9"/>
<dbReference type="GO" id="GO:0046872">
    <property type="term" value="F:metal ion binding"/>
    <property type="evidence" value="ECO:0007669"/>
    <property type="project" value="UniProtKB-KW"/>
</dbReference>
<feature type="transmembrane region" description="Helical" evidence="7">
    <location>
        <begin position="277"/>
        <end position="301"/>
    </location>
</feature>
<dbReference type="RefSeq" id="WP_359874216.1">
    <property type="nucleotide sequence ID" value="NZ_JBEYHT010000007.1"/>
</dbReference>
<protein>
    <recommendedName>
        <fullName evidence="8">Peptidase M48 domain-containing protein</fullName>
    </recommendedName>
</protein>
<evidence type="ECO:0000313" key="9">
    <source>
        <dbReference type="EMBL" id="BAU85112.1"/>
    </source>
</evidence>
<dbReference type="InterPro" id="IPR001915">
    <property type="entry name" value="Peptidase_M48"/>
</dbReference>
<dbReference type="GO" id="GO:0004222">
    <property type="term" value="F:metalloendopeptidase activity"/>
    <property type="evidence" value="ECO:0007669"/>
    <property type="project" value="InterPro"/>
</dbReference>
<dbReference type="CDD" id="cd07326">
    <property type="entry name" value="M56_BlaR1_MecR1_like"/>
    <property type="match status" value="1"/>
</dbReference>
<evidence type="ECO:0000256" key="6">
    <source>
        <dbReference type="RuleBase" id="RU003983"/>
    </source>
</evidence>
<dbReference type="GO" id="GO:0006508">
    <property type="term" value="P:proteolysis"/>
    <property type="evidence" value="ECO:0007669"/>
    <property type="project" value="UniProtKB-KW"/>
</dbReference>
<keyword evidence="1 6" id="KW-0645">Protease</keyword>
<keyword evidence="7" id="KW-0812">Transmembrane</keyword>
<evidence type="ECO:0000259" key="8">
    <source>
        <dbReference type="Pfam" id="PF01435"/>
    </source>
</evidence>
<feature type="domain" description="Peptidase M48" evidence="8">
    <location>
        <begin position="124"/>
        <end position="196"/>
    </location>
</feature>
<name>A0A169NRF9_STRLU</name>
<evidence type="ECO:0000256" key="7">
    <source>
        <dbReference type="SAM" id="Phobius"/>
    </source>
</evidence>
<keyword evidence="4 6" id="KW-0862">Zinc</keyword>
<comment type="similarity">
    <text evidence="6">Belongs to the peptidase M48 family.</text>
</comment>
<dbReference type="PANTHER" id="PTHR34978">
    <property type="entry name" value="POSSIBLE SENSOR-TRANSDUCER PROTEIN BLAR"/>
    <property type="match status" value="1"/>
</dbReference>
<evidence type="ECO:0000256" key="3">
    <source>
        <dbReference type="ARBA" id="ARBA00022801"/>
    </source>
</evidence>
<keyword evidence="3 6" id="KW-0378">Hydrolase</keyword>
<dbReference type="Gene3D" id="3.30.2010.10">
    <property type="entry name" value="Metalloproteases ('zincins'), catalytic domain"/>
    <property type="match status" value="1"/>
</dbReference>
<sequence length="303" mass="32206">MNHHVLPPLALALSTGFLVPWLLVRARWAQQAPRLALTVWAASGLLFAGSAALLPVQLILPSATGHRLSDALFALRFPPPGTVTQLTPLEVVAASVGLVALCVPAAGFARTLLKARRSRRRHARTLHLVGRYDVRLRATVLDHARPAVYCLPGRVRRVVVSSGALDTLTAPQLDAALAHERAHITGRHHVLVAAVESFAAIFPHLPLARHGRNAVPLLLEMTADDRALRRCSRDALATALYALASGRAPTEAFGAGGPSAALRMRRILTPHSNGHPVLWGLLTISAAALAAAPLIIACCAFPN</sequence>
<feature type="transmembrane region" description="Helical" evidence="7">
    <location>
        <begin position="36"/>
        <end position="60"/>
    </location>
</feature>